<dbReference type="SMART" id="SM00422">
    <property type="entry name" value="HTH_MERR"/>
    <property type="match status" value="1"/>
</dbReference>
<keyword evidence="1" id="KW-0678">Repressor</keyword>
<dbReference type="RefSeq" id="WP_117824221.1">
    <property type="nucleotide sequence ID" value="NZ_QRXY01000014.1"/>
</dbReference>
<evidence type="ECO:0000256" key="1">
    <source>
        <dbReference type="ARBA" id="ARBA00022491"/>
    </source>
</evidence>
<dbReference type="PROSITE" id="PS50937">
    <property type="entry name" value="HTH_MERR_2"/>
    <property type="match status" value="1"/>
</dbReference>
<evidence type="ECO:0000313" key="6">
    <source>
        <dbReference type="EMBL" id="RGU44787.1"/>
    </source>
</evidence>
<evidence type="ECO:0000256" key="2">
    <source>
        <dbReference type="ARBA" id="ARBA00023015"/>
    </source>
</evidence>
<dbReference type="CDD" id="cd04764">
    <property type="entry name" value="HTH_MlrA-like_sg1"/>
    <property type="match status" value="1"/>
</dbReference>
<dbReference type="Proteomes" id="UP000285693">
    <property type="component" value="Unassembled WGS sequence"/>
</dbReference>
<sequence length="193" mass="22192">MGDVHYMISEAAKHVGVESHVLRYWEEELDLPIGRTEMGHRHYTEEDIQLFSCIKELKEQGLLLKEIKQLLPDMLRTKALLKARKSDAPKAAASINEVADPQDPTLSVYQPLLEKSLRKILLENNQILEGSLGKSVSEKVTKEMDFLLQAKERLEEDRYRKLDHLLRQQQALRKEASKSGAGHYLRKLFGETT</sequence>
<dbReference type="EMBL" id="QRXY01000014">
    <property type="protein sequence ID" value="RGU44787.1"/>
    <property type="molecule type" value="Genomic_DNA"/>
</dbReference>
<name>A0A3R5XDX6_9FIRM</name>
<dbReference type="InterPro" id="IPR000551">
    <property type="entry name" value="MerR-type_HTH_dom"/>
</dbReference>
<protein>
    <submittedName>
        <fullName evidence="6">MerR family transcriptional regulator</fullName>
    </submittedName>
</protein>
<evidence type="ECO:0000259" key="5">
    <source>
        <dbReference type="PROSITE" id="PS50937"/>
    </source>
</evidence>
<reference evidence="6 7" key="1">
    <citation type="submission" date="2018-08" db="EMBL/GenBank/DDBJ databases">
        <title>A genome reference for cultivated species of the human gut microbiota.</title>
        <authorList>
            <person name="Zou Y."/>
            <person name="Xue W."/>
            <person name="Luo G."/>
        </authorList>
    </citation>
    <scope>NUCLEOTIDE SEQUENCE [LARGE SCALE GENOMIC DNA]</scope>
    <source>
        <strain evidence="6 7">AF16-31</strain>
    </source>
</reference>
<dbReference type="Gene3D" id="1.10.1660.10">
    <property type="match status" value="1"/>
</dbReference>
<dbReference type="InterPro" id="IPR047057">
    <property type="entry name" value="MerR_fam"/>
</dbReference>
<keyword evidence="3" id="KW-0238">DNA-binding</keyword>
<comment type="caution">
    <text evidence="6">The sequence shown here is derived from an EMBL/GenBank/DDBJ whole genome shotgun (WGS) entry which is preliminary data.</text>
</comment>
<dbReference type="Pfam" id="PF13411">
    <property type="entry name" value="MerR_1"/>
    <property type="match status" value="1"/>
</dbReference>
<gene>
    <name evidence="6" type="ORF">DWW65_11320</name>
</gene>
<organism evidence="6 7">
    <name type="scientific">Coprococcus comes</name>
    <dbReference type="NCBI Taxonomy" id="410072"/>
    <lineage>
        <taxon>Bacteria</taxon>
        <taxon>Bacillati</taxon>
        <taxon>Bacillota</taxon>
        <taxon>Clostridia</taxon>
        <taxon>Lachnospirales</taxon>
        <taxon>Lachnospiraceae</taxon>
        <taxon>Coprococcus</taxon>
    </lineage>
</organism>
<keyword evidence="4" id="KW-0804">Transcription</keyword>
<evidence type="ECO:0000256" key="3">
    <source>
        <dbReference type="ARBA" id="ARBA00023125"/>
    </source>
</evidence>
<proteinExistence type="predicted"/>
<accession>A0A3R5XDX6</accession>
<dbReference type="GO" id="GO:0003677">
    <property type="term" value="F:DNA binding"/>
    <property type="evidence" value="ECO:0007669"/>
    <property type="project" value="UniProtKB-KW"/>
</dbReference>
<dbReference type="GO" id="GO:0003700">
    <property type="term" value="F:DNA-binding transcription factor activity"/>
    <property type="evidence" value="ECO:0007669"/>
    <property type="project" value="InterPro"/>
</dbReference>
<evidence type="ECO:0000313" key="7">
    <source>
        <dbReference type="Proteomes" id="UP000285693"/>
    </source>
</evidence>
<keyword evidence="2" id="KW-0805">Transcription regulation</keyword>
<evidence type="ECO:0000256" key="4">
    <source>
        <dbReference type="ARBA" id="ARBA00023163"/>
    </source>
</evidence>
<dbReference type="AlphaFoldDB" id="A0A3R5XDX6"/>
<dbReference type="PANTHER" id="PTHR30204:SF69">
    <property type="entry name" value="MERR-FAMILY TRANSCRIPTIONAL REGULATOR"/>
    <property type="match status" value="1"/>
</dbReference>
<dbReference type="InterPro" id="IPR009061">
    <property type="entry name" value="DNA-bd_dom_put_sf"/>
</dbReference>
<dbReference type="PANTHER" id="PTHR30204">
    <property type="entry name" value="REDOX-CYCLING DRUG-SENSING TRANSCRIPTIONAL ACTIVATOR SOXR"/>
    <property type="match status" value="1"/>
</dbReference>
<dbReference type="SUPFAM" id="SSF46955">
    <property type="entry name" value="Putative DNA-binding domain"/>
    <property type="match status" value="1"/>
</dbReference>
<feature type="domain" description="HTH merR-type" evidence="5">
    <location>
        <begin position="5"/>
        <end position="73"/>
    </location>
</feature>